<evidence type="ECO:0000313" key="3">
    <source>
        <dbReference type="Proteomes" id="UP000532373"/>
    </source>
</evidence>
<evidence type="ECO:0000313" key="2">
    <source>
        <dbReference type="EMBL" id="MBB6469067.1"/>
    </source>
</evidence>
<dbReference type="RefSeq" id="WP_184772130.1">
    <property type="nucleotide sequence ID" value="NZ_JACHGI010000014.1"/>
</dbReference>
<name>A0A8E1WIE6_9HYPH</name>
<evidence type="ECO:0000256" key="1">
    <source>
        <dbReference type="SAM" id="Phobius"/>
    </source>
</evidence>
<reference evidence="2 3" key="1">
    <citation type="submission" date="2020-08" db="EMBL/GenBank/DDBJ databases">
        <title>Genomic Encyclopedia of Type Strains, Phase IV (KMG-IV): sequencing the most valuable type-strain genomes for metagenomic binning, comparative biology and taxonomic classification.</title>
        <authorList>
            <person name="Goeker M."/>
        </authorList>
    </citation>
    <scope>NUCLEOTIDE SEQUENCE [LARGE SCALE GENOMIC DNA]</scope>
    <source>
        <strain evidence="2 3">DSM 17454</strain>
    </source>
</reference>
<protein>
    <recommendedName>
        <fullName evidence="4">Zinc ribbon domain-containing protein</fullName>
    </recommendedName>
</protein>
<dbReference type="Proteomes" id="UP000532373">
    <property type="component" value="Unassembled WGS sequence"/>
</dbReference>
<dbReference type="AlphaFoldDB" id="A0A8E1WIE6"/>
<keyword evidence="1" id="KW-1133">Transmembrane helix</keyword>
<organism evidence="2 3">
    <name type="scientific">Aminobacter carboxidus</name>
    <dbReference type="NCBI Taxonomy" id="376165"/>
    <lineage>
        <taxon>Bacteria</taxon>
        <taxon>Pseudomonadati</taxon>
        <taxon>Pseudomonadota</taxon>
        <taxon>Alphaproteobacteria</taxon>
        <taxon>Hyphomicrobiales</taxon>
        <taxon>Phyllobacteriaceae</taxon>
        <taxon>Aminobacter</taxon>
    </lineage>
</organism>
<sequence length="77" mass="7940">MTLMTCPECQGKVSDKALACPSCGFPIARQTGGKSAWPTVIGGMAGTYISTQALVSIIVGSIAFIAFAAIMIAMILR</sequence>
<keyword evidence="1" id="KW-0472">Membrane</keyword>
<keyword evidence="1" id="KW-0812">Transmembrane</keyword>
<evidence type="ECO:0008006" key="4">
    <source>
        <dbReference type="Google" id="ProtNLM"/>
    </source>
</evidence>
<feature type="transmembrane region" description="Helical" evidence="1">
    <location>
        <begin position="53"/>
        <end position="76"/>
    </location>
</feature>
<accession>A0A8E1WIE6</accession>
<gene>
    <name evidence="2" type="ORF">HNQ96_004956</name>
</gene>
<proteinExistence type="predicted"/>
<dbReference type="EMBL" id="JACHGI010000014">
    <property type="protein sequence ID" value="MBB6469067.1"/>
    <property type="molecule type" value="Genomic_DNA"/>
</dbReference>
<comment type="caution">
    <text evidence="2">The sequence shown here is derived from an EMBL/GenBank/DDBJ whole genome shotgun (WGS) entry which is preliminary data.</text>
</comment>